<evidence type="ECO:0000256" key="3">
    <source>
        <dbReference type="ARBA" id="ARBA00022679"/>
    </source>
</evidence>
<dbReference type="GO" id="GO:0032259">
    <property type="term" value="P:methylation"/>
    <property type="evidence" value="ECO:0007669"/>
    <property type="project" value="UniProtKB-KW"/>
</dbReference>
<keyword evidence="2 4" id="KW-0489">Methyltransferase</keyword>
<keyword evidence="3" id="KW-0808">Transferase</keyword>
<evidence type="ECO:0000313" key="5">
    <source>
        <dbReference type="Proteomes" id="UP000614469"/>
    </source>
</evidence>
<evidence type="ECO:0000256" key="2">
    <source>
        <dbReference type="ARBA" id="ARBA00022603"/>
    </source>
</evidence>
<dbReference type="AlphaFoldDB" id="A0A8J6NL65"/>
<dbReference type="Gene3D" id="3.20.20.480">
    <property type="entry name" value="Trimethylamine methyltransferase-like"/>
    <property type="match status" value="1"/>
</dbReference>
<comment type="caution">
    <text evidence="4">The sequence shown here is derived from an EMBL/GenBank/DDBJ whole genome shotgun (WGS) entry which is preliminary data.</text>
</comment>
<dbReference type="Pfam" id="PF06253">
    <property type="entry name" value="MTTB"/>
    <property type="match status" value="1"/>
</dbReference>
<gene>
    <name evidence="4" type="ORF">H8E29_10500</name>
</gene>
<reference evidence="4 5" key="1">
    <citation type="submission" date="2020-08" db="EMBL/GenBank/DDBJ databases">
        <title>Bridging the membrane lipid divide: bacteria of the FCB group superphylum have the potential to synthesize archaeal ether lipids.</title>
        <authorList>
            <person name="Villanueva L."/>
            <person name="Von Meijenfeldt F.A.B."/>
            <person name="Westbye A.B."/>
            <person name="Yadav S."/>
            <person name="Hopmans E.C."/>
            <person name="Dutilh B.E."/>
            <person name="Sinninghe Damste J.S."/>
        </authorList>
    </citation>
    <scope>NUCLEOTIDE SEQUENCE [LARGE SCALE GENOMIC DNA]</scope>
    <source>
        <strain evidence="4">NIOZ-UU36</strain>
    </source>
</reference>
<dbReference type="InterPro" id="IPR010426">
    <property type="entry name" value="MTTB_MeTrfase"/>
</dbReference>
<organism evidence="4 5">
    <name type="scientific">Candidatus Desulfolinea nitratireducens</name>
    <dbReference type="NCBI Taxonomy" id="2841698"/>
    <lineage>
        <taxon>Bacteria</taxon>
        <taxon>Bacillati</taxon>
        <taxon>Chloroflexota</taxon>
        <taxon>Anaerolineae</taxon>
        <taxon>Anaerolineales</taxon>
        <taxon>Anaerolineales incertae sedis</taxon>
        <taxon>Candidatus Desulfolinea</taxon>
    </lineage>
</organism>
<dbReference type="InterPro" id="IPR038601">
    <property type="entry name" value="MttB-like_sf"/>
</dbReference>
<evidence type="ECO:0000313" key="4">
    <source>
        <dbReference type="EMBL" id="MBC8335687.1"/>
    </source>
</evidence>
<comment type="similarity">
    <text evidence="1">Belongs to the trimethylamine methyltransferase family.</text>
</comment>
<name>A0A8J6NL65_9CHLR</name>
<dbReference type="GO" id="GO:0015948">
    <property type="term" value="P:methanogenesis"/>
    <property type="evidence" value="ECO:0007669"/>
    <property type="project" value="InterPro"/>
</dbReference>
<dbReference type="GO" id="GO:0008168">
    <property type="term" value="F:methyltransferase activity"/>
    <property type="evidence" value="ECO:0007669"/>
    <property type="project" value="UniProtKB-KW"/>
</dbReference>
<sequence>MMNNVRPQLKMLSEDQIQQVHQYVLRILSETGVRVVSPSVIEMLGKTGQVEVQGRTVKISPELIEQSIQSAPPVIQMYDRRGNPSFRLGDDRLRFGVGVTALYYQEPVGDNLELFQRRHMRAMTRLGSSLPHYDVISTPGIVRDVPEELGDLYGNLEMFANTSKTMVVLTSDENKFLPLINMFEHLHGELGEKPFVLPYFNPISPLVMDSGTLLKMEMAIERGLPFIFSNFSMAGASTPLTPAGTLAILLAELLAGLTISQVMKPGTPIAVGMLPSYFDMQTMLNFYDPQSVLLNVACAEMMAHYKLPHCGASCSGMGWGMDLIAADTYGMNFLTYALTKGGLAPFIGDGLAGKSISPCTVVHAHEIIDQAFRFANGFQLDDAQAALDEIAKVGPGGDFLSSPSTRRNYKTGYYKSPLYPRWNMEKWQAEGQPEARDLLREKTQALLQDLPAPDDYDVLIGKGEEYINSL</sequence>
<evidence type="ECO:0000256" key="1">
    <source>
        <dbReference type="ARBA" id="ARBA00007137"/>
    </source>
</evidence>
<proteinExistence type="inferred from homology"/>
<dbReference type="Proteomes" id="UP000614469">
    <property type="component" value="Unassembled WGS sequence"/>
</dbReference>
<protein>
    <submittedName>
        <fullName evidence="4">Trimethylamine methyltransferase family protein</fullName>
    </submittedName>
</protein>
<accession>A0A8J6NL65</accession>
<dbReference type="EMBL" id="JACNJN010000119">
    <property type="protein sequence ID" value="MBC8335687.1"/>
    <property type="molecule type" value="Genomic_DNA"/>
</dbReference>